<protein>
    <submittedName>
        <fullName evidence="3">MGMT family protein</fullName>
    </submittedName>
</protein>
<evidence type="ECO:0000256" key="1">
    <source>
        <dbReference type="ARBA" id="ARBA00022763"/>
    </source>
</evidence>
<evidence type="ECO:0000313" key="4">
    <source>
        <dbReference type="Proteomes" id="UP000309544"/>
    </source>
</evidence>
<feature type="domain" description="Methylated-DNA-[protein]-cysteine S-methyltransferase DNA binding" evidence="2">
    <location>
        <begin position="5"/>
        <end position="86"/>
    </location>
</feature>
<reference evidence="3 4" key="1">
    <citation type="submission" date="2019-05" db="EMBL/GenBank/DDBJ databases">
        <title>Draft Whole-Genome sequence of the green sulfur bacterium Prosthecochloris vibrioformis DSM 260.</title>
        <authorList>
            <person name="Meyer T.E."/>
            <person name="Kyndt J.A."/>
        </authorList>
    </citation>
    <scope>NUCLEOTIDE SEQUENCE [LARGE SCALE GENOMIC DNA]</scope>
    <source>
        <strain evidence="3 4">DSM 260</strain>
    </source>
</reference>
<dbReference type="PANTHER" id="PTHR42942:SF1">
    <property type="entry name" value="ALKYLTRANSFERASE-LIKE PROTEIN 1"/>
    <property type="match status" value="1"/>
</dbReference>
<name>A0A5C4S3J4_PROVB</name>
<dbReference type="InterPro" id="IPR052520">
    <property type="entry name" value="ATL_DNA_repair"/>
</dbReference>
<sequence length="108" mass="12068">MRPPDFNARVCELVSRIPRGKVTTYGIIAEKAGARSSARMVGWILSAADTSLVPAHRVVNRFGALSGKHHFPTPESMRMMLKTEGVTFLEDGTVSLERHLWRFEEGQD</sequence>
<dbReference type="Gene3D" id="1.10.10.10">
    <property type="entry name" value="Winged helix-like DNA-binding domain superfamily/Winged helix DNA-binding domain"/>
    <property type="match status" value="1"/>
</dbReference>
<proteinExistence type="predicted"/>
<gene>
    <name evidence="3" type="ORF">FGF68_00520</name>
</gene>
<keyword evidence="1" id="KW-0227">DNA damage</keyword>
<dbReference type="CDD" id="cd06445">
    <property type="entry name" value="ATase"/>
    <property type="match status" value="1"/>
</dbReference>
<keyword evidence="4" id="KW-1185">Reference proteome</keyword>
<dbReference type="InterPro" id="IPR036217">
    <property type="entry name" value="MethylDNA_cys_MeTrfase_DNAb"/>
</dbReference>
<dbReference type="InterPro" id="IPR014048">
    <property type="entry name" value="MethylDNA_cys_MeTrfase_DNA-bd"/>
</dbReference>
<dbReference type="RefSeq" id="WP_139626010.1">
    <property type="nucleotide sequence ID" value="NZ_VDCI01000001.1"/>
</dbReference>
<organism evidence="3 4">
    <name type="scientific">Prosthecochloris vibrioformis</name>
    <name type="common">Chlorobium vibrioforme</name>
    <dbReference type="NCBI Taxonomy" id="1098"/>
    <lineage>
        <taxon>Bacteria</taxon>
        <taxon>Pseudomonadati</taxon>
        <taxon>Chlorobiota</taxon>
        <taxon>Chlorobiia</taxon>
        <taxon>Chlorobiales</taxon>
        <taxon>Chlorobiaceae</taxon>
        <taxon>Prosthecochloris</taxon>
    </lineage>
</organism>
<dbReference type="GO" id="GO:0003824">
    <property type="term" value="F:catalytic activity"/>
    <property type="evidence" value="ECO:0007669"/>
    <property type="project" value="InterPro"/>
</dbReference>
<dbReference type="AlphaFoldDB" id="A0A5C4S3J4"/>
<accession>A0A5C4S3J4</accession>
<evidence type="ECO:0000259" key="2">
    <source>
        <dbReference type="Pfam" id="PF01035"/>
    </source>
</evidence>
<dbReference type="Proteomes" id="UP000309544">
    <property type="component" value="Unassembled WGS sequence"/>
</dbReference>
<comment type="caution">
    <text evidence="3">The sequence shown here is derived from an EMBL/GenBank/DDBJ whole genome shotgun (WGS) entry which is preliminary data.</text>
</comment>
<dbReference type="SUPFAM" id="SSF46767">
    <property type="entry name" value="Methylated DNA-protein cysteine methyltransferase, C-terminal domain"/>
    <property type="match status" value="1"/>
</dbReference>
<dbReference type="Pfam" id="PF01035">
    <property type="entry name" value="DNA_binding_1"/>
    <property type="match status" value="1"/>
</dbReference>
<dbReference type="PANTHER" id="PTHR42942">
    <property type="entry name" value="6-O-METHYLGUANINE DNA METHYLTRANSFERASE"/>
    <property type="match status" value="1"/>
</dbReference>
<dbReference type="GO" id="GO:0006281">
    <property type="term" value="P:DNA repair"/>
    <property type="evidence" value="ECO:0007669"/>
    <property type="project" value="InterPro"/>
</dbReference>
<dbReference type="InterPro" id="IPR036388">
    <property type="entry name" value="WH-like_DNA-bd_sf"/>
</dbReference>
<dbReference type="EMBL" id="VDCI01000001">
    <property type="protein sequence ID" value="TNJ37699.1"/>
    <property type="molecule type" value="Genomic_DNA"/>
</dbReference>
<evidence type="ECO:0000313" key="3">
    <source>
        <dbReference type="EMBL" id="TNJ37699.1"/>
    </source>
</evidence>